<feature type="short sequence motif" description="GXSXG" evidence="3">
    <location>
        <begin position="45"/>
        <end position="49"/>
    </location>
</feature>
<dbReference type="PANTHER" id="PTHR32176:SF92">
    <property type="entry name" value="XYLOSE ISOMERASE"/>
    <property type="match status" value="1"/>
</dbReference>
<comment type="caution">
    <text evidence="5">The sequence shown here is derived from an EMBL/GenBank/DDBJ whole genome shotgun (WGS) entry which is preliminary data.</text>
</comment>
<dbReference type="GO" id="GO:0016787">
    <property type="term" value="F:hydrolase activity"/>
    <property type="evidence" value="ECO:0007669"/>
    <property type="project" value="UniProtKB-UniRule"/>
</dbReference>
<dbReference type="Pfam" id="PF01734">
    <property type="entry name" value="Patatin"/>
    <property type="match status" value="1"/>
</dbReference>
<evidence type="ECO:0000256" key="2">
    <source>
        <dbReference type="ARBA" id="ARBA00023098"/>
    </source>
</evidence>
<dbReference type="EMBL" id="JACDUT010000012">
    <property type="protein sequence ID" value="MBA2876374.1"/>
    <property type="molecule type" value="Genomic_DNA"/>
</dbReference>
<feature type="short sequence motif" description="GXGXXG" evidence="3">
    <location>
        <begin position="14"/>
        <end position="19"/>
    </location>
</feature>
<dbReference type="GO" id="GO:0016042">
    <property type="term" value="P:lipid catabolic process"/>
    <property type="evidence" value="ECO:0007669"/>
    <property type="project" value="UniProtKB-UniRule"/>
</dbReference>
<evidence type="ECO:0000256" key="3">
    <source>
        <dbReference type="PROSITE-ProRule" id="PRU01161"/>
    </source>
</evidence>
<feature type="active site" description="Proton acceptor" evidence="3">
    <location>
        <position position="186"/>
    </location>
</feature>
<keyword evidence="6" id="KW-1185">Reference proteome</keyword>
<keyword evidence="3" id="KW-0442">Lipid degradation</keyword>
<dbReference type="NCBIfam" id="NF041079">
    <property type="entry name" value="CBASS_lipase"/>
    <property type="match status" value="1"/>
</dbReference>
<dbReference type="PANTHER" id="PTHR32176">
    <property type="entry name" value="XYLOSE ISOMERASE"/>
    <property type="match status" value="1"/>
</dbReference>
<dbReference type="Proteomes" id="UP000523087">
    <property type="component" value="Unassembled WGS sequence"/>
</dbReference>
<dbReference type="InterPro" id="IPR002641">
    <property type="entry name" value="PNPLA_dom"/>
</dbReference>
<dbReference type="RefSeq" id="WP_181557082.1">
    <property type="nucleotide sequence ID" value="NZ_JACDUT010000012.1"/>
</dbReference>
<organism evidence="5 6">
    <name type="scientific">Thermaerobacillus caldiproteolyticus</name>
    <dbReference type="NCBI Taxonomy" id="247480"/>
    <lineage>
        <taxon>Bacteria</taxon>
        <taxon>Bacillati</taxon>
        <taxon>Bacillota</taxon>
        <taxon>Bacilli</taxon>
        <taxon>Bacillales</taxon>
        <taxon>Anoxybacillaceae</taxon>
        <taxon>Thermaerobacillus</taxon>
    </lineage>
</organism>
<dbReference type="PROSITE" id="PS51635">
    <property type="entry name" value="PNPLA"/>
    <property type="match status" value="1"/>
</dbReference>
<feature type="short sequence motif" description="DGA/G" evidence="3">
    <location>
        <begin position="186"/>
        <end position="188"/>
    </location>
</feature>
<dbReference type="Gene3D" id="3.40.1090.10">
    <property type="entry name" value="Cytosolic phospholipase A2 catalytic domain"/>
    <property type="match status" value="1"/>
</dbReference>
<dbReference type="AlphaFoldDB" id="A0A7V9Z9D3"/>
<proteinExistence type="inferred from homology"/>
<keyword evidence="2 3" id="KW-0443">Lipid metabolism</keyword>
<evidence type="ECO:0000313" key="6">
    <source>
        <dbReference type="Proteomes" id="UP000523087"/>
    </source>
</evidence>
<sequence>MGEKRPFQILSIDGGGIKGLYSAVILADFEERYGQLYKHFDLICGTSTGGIIALALAAGIPAKEIVNLYVKHGPIIFPYKNPIYRLMQTFKQIFIKSKYSDEKLRSALKSVFGEKRIKDCKTYVLIPTSNITTGKPCIIKTDHGDRLNRDSNHLLVDVALATAAAPAYFPIQKIPTMPNSDDQFVDGGLYGNNPSLFGIQEAYHFFIGQENHDYENFSLLSVSTLHQNFGFQRILENRHLSLIRWGPKLISLMIDLQTISTHFHIEYLNKSLNGHYVRIESEPLTEKESKLISLDMACEESINLLIKKGHEASSKWIDDPRLQRFFELDNQQTKLRGEPVGTMQ</sequence>
<accession>A0A7V9Z9D3</accession>
<evidence type="ECO:0000313" key="5">
    <source>
        <dbReference type="EMBL" id="MBA2876374.1"/>
    </source>
</evidence>
<dbReference type="InterPro" id="IPR016035">
    <property type="entry name" value="Acyl_Trfase/lysoPLipase"/>
</dbReference>
<dbReference type="CDD" id="cd07199">
    <property type="entry name" value="Pat17_PNPLA8_PNPLA9_like"/>
    <property type="match status" value="1"/>
</dbReference>
<name>A0A7V9Z9D3_9BACL</name>
<gene>
    <name evidence="5" type="ORF">HNR31_003192</name>
</gene>
<dbReference type="SUPFAM" id="SSF52151">
    <property type="entry name" value="FabD/lysophospholipase-like"/>
    <property type="match status" value="1"/>
</dbReference>
<keyword evidence="3" id="KW-0378">Hydrolase</keyword>
<feature type="domain" description="PNPLA" evidence="4">
    <location>
        <begin position="10"/>
        <end position="199"/>
    </location>
</feature>
<reference evidence="5 6" key="1">
    <citation type="submission" date="2020-07" db="EMBL/GenBank/DDBJ databases">
        <title>Genomic Encyclopedia of Type Strains, Phase IV (KMG-IV): sequencing the most valuable type-strain genomes for metagenomic binning, comparative biology and taxonomic classification.</title>
        <authorList>
            <person name="Goeker M."/>
        </authorList>
    </citation>
    <scope>NUCLEOTIDE SEQUENCE [LARGE SCALE GENOMIC DNA]</scope>
    <source>
        <strain evidence="5 6">DSM 15730</strain>
    </source>
</reference>
<protein>
    <recommendedName>
        <fullName evidence="4">PNPLA domain-containing protein</fullName>
    </recommendedName>
</protein>
<feature type="active site" description="Nucleophile" evidence="3">
    <location>
        <position position="47"/>
    </location>
</feature>
<comment type="similarity">
    <text evidence="1">Belongs to the patatin family.</text>
</comment>
<evidence type="ECO:0000256" key="1">
    <source>
        <dbReference type="ARBA" id="ARBA00010240"/>
    </source>
</evidence>
<evidence type="ECO:0000259" key="4">
    <source>
        <dbReference type="PROSITE" id="PS51635"/>
    </source>
</evidence>